<proteinExistence type="predicted"/>
<sequence>MENNELITIASIERHEEWLIDIKENLEPQPDCCIYKVPKHTREKKEDGYTPKVISIGPLHHGKKVLGDMEKQKIRLKREFIKRIATETWQKLITYIEIHEQYIRNCYEEMPKFKKLKLVRMILYDAIFIIELFLRCFGGSDDYLLNVVWFNAIRLDLQLLENQLPYFILNGLYMLAFPKPNLQEQNYPSFFLLSCNFFYDSMFNGIPNEMEVRHFVDLRRCILTKTYPEPRTIELEPFRNMPCALKLQESGLKFKGITRERDLLDIKFEKKNPRIPWVEVHYELQIPCIEVFEETECLIRNVMALEQRHYSSETHFCNYIHLMDYLINTEDDVNLLVEAGIISNYVGDNARIAKMFNEFGQQINASPSCYQDIIKDLNVHYNDPWNHAMATLKRVYFSNYWIGTATIAAIMLLFLTLIQTVCSILQVV</sequence>
<protein>
    <submittedName>
        <fullName evidence="1">Uncharacterized protein</fullName>
    </submittedName>
</protein>
<reference evidence="1 2" key="1">
    <citation type="journal article" date="2023" name="Science">
        <title>Complex scaffold remodeling in plant triterpene biosynthesis.</title>
        <authorList>
            <person name="De La Pena R."/>
            <person name="Hodgson H."/>
            <person name="Liu J.C."/>
            <person name="Stephenson M.J."/>
            <person name="Martin A.C."/>
            <person name="Owen C."/>
            <person name="Harkess A."/>
            <person name="Leebens-Mack J."/>
            <person name="Jimenez L.E."/>
            <person name="Osbourn A."/>
            <person name="Sattely E.S."/>
        </authorList>
    </citation>
    <scope>NUCLEOTIDE SEQUENCE [LARGE SCALE GENOMIC DNA]</scope>
    <source>
        <strain evidence="2">cv. JPN11</strain>
        <tissue evidence="1">Leaf</tissue>
    </source>
</reference>
<organism evidence="1 2">
    <name type="scientific">Melia azedarach</name>
    <name type="common">Chinaberry tree</name>
    <dbReference type="NCBI Taxonomy" id="155640"/>
    <lineage>
        <taxon>Eukaryota</taxon>
        <taxon>Viridiplantae</taxon>
        <taxon>Streptophyta</taxon>
        <taxon>Embryophyta</taxon>
        <taxon>Tracheophyta</taxon>
        <taxon>Spermatophyta</taxon>
        <taxon>Magnoliopsida</taxon>
        <taxon>eudicotyledons</taxon>
        <taxon>Gunneridae</taxon>
        <taxon>Pentapetalae</taxon>
        <taxon>rosids</taxon>
        <taxon>malvids</taxon>
        <taxon>Sapindales</taxon>
        <taxon>Meliaceae</taxon>
        <taxon>Melia</taxon>
    </lineage>
</organism>
<comment type="caution">
    <text evidence="1">The sequence shown here is derived from an EMBL/GenBank/DDBJ whole genome shotgun (WGS) entry which is preliminary data.</text>
</comment>
<keyword evidence="2" id="KW-1185">Reference proteome</keyword>
<evidence type="ECO:0000313" key="1">
    <source>
        <dbReference type="EMBL" id="KAJ4705229.1"/>
    </source>
</evidence>
<dbReference type="EMBL" id="CM051405">
    <property type="protein sequence ID" value="KAJ4705229.1"/>
    <property type="molecule type" value="Genomic_DNA"/>
</dbReference>
<accession>A0ACC1X3F7</accession>
<dbReference type="Proteomes" id="UP001164539">
    <property type="component" value="Chromosome 12"/>
</dbReference>
<evidence type="ECO:0000313" key="2">
    <source>
        <dbReference type="Proteomes" id="UP001164539"/>
    </source>
</evidence>
<name>A0ACC1X3F7_MELAZ</name>
<gene>
    <name evidence="1" type="ORF">OWV82_022035</name>
</gene>